<organism evidence="1 2">
    <name type="scientific">Leptospira levettii</name>
    <dbReference type="NCBI Taxonomy" id="2023178"/>
    <lineage>
        <taxon>Bacteria</taxon>
        <taxon>Pseudomonadati</taxon>
        <taxon>Spirochaetota</taxon>
        <taxon>Spirochaetia</taxon>
        <taxon>Leptospirales</taxon>
        <taxon>Leptospiraceae</taxon>
        <taxon>Leptospira</taxon>
    </lineage>
</organism>
<comment type="caution">
    <text evidence="1">The sequence shown here is derived from an EMBL/GenBank/DDBJ whole genome shotgun (WGS) entry which is preliminary data.</text>
</comment>
<proteinExistence type="predicted"/>
<evidence type="ECO:0000313" key="2">
    <source>
        <dbReference type="Proteomes" id="UP001209694"/>
    </source>
</evidence>
<name>A0AAW5VFK8_9LEPT</name>
<dbReference type="Proteomes" id="UP001209694">
    <property type="component" value="Unassembled WGS sequence"/>
</dbReference>
<reference evidence="1" key="1">
    <citation type="submission" date="2022-06" db="EMBL/GenBank/DDBJ databases">
        <title>Leptospira isolates from biofilms formed at urban environments.</title>
        <authorList>
            <person name="Ribeiro P.S."/>
            <person name="Sousa T."/>
            <person name="Carvalho N."/>
            <person name="Aburjaile F."/>
            <person name="Neves F."/>
            <person name="Oliveira D."/>
            <person name="Blanco L."/>
            <person name="Lima J."/>
            <person name="Costa F."/>
            <person name="Brenig B."/>
            <person name="Soares S."/>
            <person name="Ramos R."/>
            <person name="Goes-Neto A."/>
            <person name="Matiuzzi M."/>
            <person name="Azevedo V."/>
            <person name="Ristow P."/>
        </authorList>
    </citation>
    <scope>NUCLEOTIDE SEQUENCE</scope>
    <source>
        <strain evidence="1">VSF7</strain>
    </source>
</reference>
<accession>A0AAW5VFK8</accession>
<dbReference type="AlphaFoldDB" id="A0AAW5VFK8"/>
<dbReference type="EMBL" id="JAMQQD010000009">
    <property type="protein sequence ID" value="MCW7517030.1"/>
    <property type="molecule type" value="Genomic_DNA"/>
</dbReference>
<sequence length="283" mass="33244">METGPTSHFDQFGFANKDEIFYSTLAGCDGGNINAKVWTFGLEWSGNKDSLTQWQYKYYKKNLNERNEIMIPYRDEECFTLQSKVVNDYLLKNQFDNLLANFTYGLTLINTDDKKIEDTHNFIKKTLYGKESQIFKLNLFPLPLPEHTFHFTEYFDILGIQLSKKEYLQKCKDNRFPLFRKLIDKYTPNVIICFGIGEESKKFFMECLAISKENASSPKKFNVTTPDYDAPREFIKLEYQTPSTQKIPVYILPFLTTRFRTGWKNEVARKFAAWGHSQGWELS</sequence>
<gene>
    <name evidence="1" type="ORF">ND810_17825</name>
</gene>
<evidence type="ECO:0000313" key="1">
    <source>
        <dbReference type="EMBL" id="MCW7517030.1"/>
    </source>
</evidence>
<protein>
    <submittedName>
        <fullName evidence="1">Uncharacterized protein</fullName>
    </submittedName>
</protein>